<dbReference type="Gene3D" id="3.30.160.390">
    <property type="entry name" value="Integrase, DNA-binding domain"/>
    <property type="match status" value="1"/>
</dbReference>
<sequence length="45" mass="4832">MLTELAIPKAKAIEKTQKLFDGDGLYLEVPKKGGLTMAAQVSLRG</sequence>
<evidence type="ECO:0000313" key="1">
    <source>
        <dbReference type="EMBL" id="MDS3862145.1"/>
    </source>
</evidence>
<dbReference type="Proteomes" id="UP001268256">
    <property type="component" value="Unassembled WGS sequence"/>
</dbReference>
<organism evidence="1 2">
    <name type="scientific">Pseudocalidococcus azoricus BACA0444</name>
    <dbReference type="NCBI Taxonomy" id="2918990"/>
    <lineage>
        <taxon>Bacteria</taxon>
        <taxon>Bacillati</taxon>
        <taxon>Cyanobacteriota</taxon>
        <taxon>Cyanophyceae</taxon>
        <taxon>Acaryochloridales</taxon>
        <taxon>Thermosynechococcaceae</taxon>
        <taxon>Pseudocalidococcus</taxon>
        <taxon>Pseudocalidococcus azoricus</taxon>
    </lineage>
</organism>
<dbReference type="EMBL" id="JAVMIP010000022">
    <property type="protein sequence ID" value="MDS3862145.1"/>
    <property type="molecule type" value="Genomic_DNA"/>
</dbReference>
<dbReference type="AlphaFoldDB" id="A0AAE4FTU4"/>
<proteinExistence type="predicted"/>
<keyword evidence="2" id="KW-1185">Reference proteome</keyword>
<dbReference type="RefSeq" id="WP_322879357.1">
    <property type="nucleotide sequence ID" value="NZ_JAVMIP010000022.1"/>
</dbReference>
<comment type="caution">
    <text evidence="1">The sequence shown here is derived from an EMBL/GenBank/DDBJ whole genome shotgun (WGS) entry which is preliminary data.</text>
</comment>
<accession>A0AAE4FTU4</accession>
<dbReference type="InterPro" id="IPR038488">
    <property type="entry name" value="Integrase_DNA-bd_sf"/>
</dbReference>
<protein>
    <submittedName>
        <fullName evidence="1">Uncharacterized protein</fullName>
    </submittedName>
</protein>
<gene>
    <name evidence="1" type="ORF">RIF25_15190</name>
</gene>
<reference evidence="2" key="1">
    <citation type="submission" date="2023-07" db="EMBL/GenBank/DDBJ databases">
        <authorList>
            <person name="Luz R."/>
            <person name="Cordeiro R."/>
            <person name="Fonseca A."/>
            <person name="Goncalves V."/>
        </authorList>
    </citation>
    <scope>NUCLEOTIDE SEQUENCE [LARGE SCALE GENOMIC DNA]</scope>
    <source>
        <strain evidence="2">BACA0444</strain>
    </source>
</reference>
<evidence type="ECO:0000313" key="2">
    <source>
        <dbReference type="Proteomes" id="UP001268256"/>
    </source>
</evidence>
<name>A0AAE4FTU4_9CYAN</name>